<dbReference type="Pfam" id="PF03797">
    <property type="entry name" value="Autotransporter"/>
    <property type="match status" value="1"/>
</dbReference>
<dbReference type="InterPro" id="IPR012332">
    <property type="entry name" value="Autotransporter_pectin_lyase_C"/>
</dbReference>
<dbReference type="SMART" id="SM00869">
    <property type="entry name" value="Autotransporter"/>
    <property type="match status" value="1"/>
</dbReference>
<dbReference type="InterPro" id="IPR006315">
    <property type="entry name" value="OM_autotransptr_brl_dom"/>
</dbReference>
<dbReference type="InterPro" id="IPR011050">
    <property type="entry name" value="Pectin_lyase_fold/virulence"/>
</dbReference>
<keyword evidence="1" id="KW-0732">Signal</keyword>
<dbReference type="Pfam" id="PF12951">
    <property type="entry name" value="PATR"/>
    <property type="match status" value="3"/>
</dbReference>
<accession>A0ABW2I965</accession>
<keyword evidence="4" id="KW-1185">Reference proteome</keyword>
<dbReference type="EMBL" id="JBHTBU010000001">
    <property type="protein sequence ID" value="MFC7287503.1"/>
    <property type="molecule type" value="Genomic_DNA"/>
</dbReference>
<dbReference type="Gene3D" id="2.40.128.130">
    <property type="entry name" value="Autotransporter beta-domain"/>
    <property type="match status" value="1"/>
</dbReference>
<dbReference type="PROSITE" id="PS51208">
    <property type="entry name" value="AUTOTRANSPORTER"/>
    <property type="match status" value="1"/>
</dbReference>
<dbReference type="InterPro" id="IPR036709">
    <property type="entry name" value="Autotransporte_beta_dom_sf"/>
</dbReference>
<evidence type="ECO:0000313" key="4">
    <source>
        <dbReference type="Proteomes" id="UP001596542"/>
    </source>
</evidence>
<evidence type="ECO:0000256" key="1">
    <source>
        <dbReference type="ARBA" id="ARBA00022729"/>
    </source>
</evidence>
<proteinExistence type="predicted"/>
<reference evidence="4" key="1">
    <citation type="journal article" date="2019" name="Int. J. Syst. Evol. Microbiol.">
        <title>The Global Catalogue of Microorganisms (GCM) 10K type strain sequencing project: providing services to taxonomists for standard genome sequencing and annotation.</title>
        <authorList>
            <consortium name="The Broad Institute Genomics Platform"/>
            <consortium name="The Broad Institute Genome Sequencing Center for Infectious Disease"/>
            <person name="Wu L."/>
            <person name="Ma J."/>
        </authorList>
    </citation>
    <scope>NUCLEOTIDE SEQUENCE [LARGE SCALE GENOMIC DNA]</scope>
    <source>
        <strain evidence="4">KACC 12508</strain>
    </source>
</reference>
<gene>
    <name evidence="3" type="ORF">ACFQPC_05570</name>
</gene>
<evidence type="ECO:0000313" key="3">
    <source>
        <dbReference type="EMBL" id="MFC7287503.1"/>
    </source>
</evidence>
<evidence type="ECO:0000259" key="2">
    <source>
        <dbReference type="PROSITE" id="PS51208"/>
    </source>
</evidence>
<feature type="domain" description="Autotransporter" evidence="2">
    <location>
        <begin position="1117"/>
        <end position="1397"/>
    </location>
</feature>
<organism evidence="3 4">
    <name type="scientific">Herminiimonas glaciei</name>
    <dbReference type="NCBI Taxonomy" id="523788"/>
    <lineage>
        <taxon>Bacteria</taxon>
        <taxon>Pseudomonadati</taxon>
        <taxon>Pseudomonadota</taxon>
        <taxon>Betaproteobacteria</taxon>
        <taxon>Burkholderiales</taxon>
        <taxon>Oxalobacteraceae</taxon>
        <taxon>Herminiimonas</taxon>
    </lineage>
</organism>
<dbReference type="InterPro" id="IPR005546">
    <property type="entry name" value="Autotransporte_beta"/>
</dbReference>
<dbReference type="NCBIfam" id="TIGR02601">
    <property type="entry name" value="autotrns_rpt"/>
    <property type="match status" value="3"/>
</dbReference>
<dbReference type="SUPFAM" id="SSF51126">
    <property type="entry name" value="Pectin lyase-like"/>
    <property type="match status" value="2"/>
</dbReference>
<dbReference type="SUPFAM" id="SSF103515">
    <property type="entry name" value="Autotransporter"/>
    <property type="match status" value="1"/>
</dbReference>
<dbReference type="Proteomes" id="UP001596542">
    <property type="component" value="Unassembled WGS sequence"/>
</dbReference>
<dbReference type="InterPro" id="IPR013425">
    <property type="entry name" value="Autotrns_rpt"/>
</dbReference>
<name>A0ABW2I965_9BURK</name>
<dbReference type="Gene3D" id="2.160.20.20">
    <property type="match status" value="1"/>
</dbReference>
<dbReference type="NCBIfam" id="TIGR01414">
    <property type="entry name" value="autotrans_barl"/>
    <property type="match status" value="1"/>
</dbReference>
<dbReference type="RefSeq" id="WP_382270660.1">
    <property type="nucleotide sequence ID" value="NZ_JBHTBU010000001.1"/>
</dbReference>
<sequence length="1397" mass="144149">MTASNAITGGQQYFWGNSVLNLSAANAVNGDRGQQLFYEHSILNANVADVFGDGAQLSFLGNSVLNANAAKAISNGRQFFADKAVLNASVAEAISGGTQDFGGDAVLNASVAKAITGGAQTFSDNSTLNVTAANAITYGTLSFDGNSTLNAYAANVSSNDTFMLFSDNSTLNAWAAYAISDGGFEFNNNSTLNASVEHAITGGYQIFYDNSTLNASAANAISGGRQTFLLDSVLNVSAAKAISGGRQTFGEWGASPILNASVAQAISGGEQRFRGNSMLNARAANAISGGEQEFFEDAKLNASVADAISGEVTSSSNRITFYDRSVLNASTASAVNGWIQHFMDKSALNASAASAVSGGYQHFNDDSTLNVSASDGVSGGSQSFGDRSVLHAAVSKAVSGGWQSFRDTSTFNASAENALSGGNQVFKNSAVLKASVTNAVSGGHQEFEDTSVLNATVAYAVSGGLRSFSGSSVLNAYATHALSGGNYGLSQNSTLNVWADNALTNNIQLFFDAKNGDVGGTLRLNGYSTVIGGLRHNLYSGGVVTNDGAADAVLTVDTSIKGDSYFAGLVQDGSGKGKLGLRKTGNNILVLSGSTTYTGDTTVDGGRLQFGDGKSAGRHDLGGKINVLAGELAINTPTAVNVAQGVSLSDKTTLSIVANSNTPSLQADRLSIGKDVTFNLRGISDASQLDKVLISTDNGIDGDFAQVLIGGFKGTVDYLTLNTRKSDDGRRYLAIYGLSWTAANNLAHGTFTLKDASDNFDIGIVLRDQAPNAARGWDGKSLTKAGAGTLVLSADNTYTGGTTISAGTLQIGNGGTTGSIIGDVTNNGTLSFNRRDHTTFAGRITGSGMLRQIGKGTLNLNGDNSGFSGLTRVEAGTLIVGSSDAYAQARLGGAVEVLDGGTLGGVGTIGSGAGSKLRIAEGGALAAGNSIGTLTVDGDLVFEKGAKLKVEVDPHGKDADLVRVTGDATLNGGSVVHIGANGKYQLRSTYTILTAGGKLSGKFDEVKSDFAFLAPKLLYDYGAGKVDLELVRNSVEFATMGGTPNQIATAYAIDSMGMAAGHAVYDAIAKLPANSELIRASFDQLSGEIHASAKTTLIEDSRLLRDAATERIRTVDGFAAATSAWVQGLGAWSHINSDGNAGRLHYNTGGFVAGVDAAVADQWRLGMLAAYSNTSFNARTRASSGSSDNYSLGLYGGRRWDIADGKLGLRSGLAYTLHDMKTSRQVAIPGFRDAVGSNYRAATLQVYADVGYGIDNRWGNFEPFVNLAYIRFRSNGFAERGGAAALDAGSQNTSTSFTTVGLRAVNQLALGGKSATVRGALGWRHAFGNSTPLSTQAFSAGDAFTVAGVPVAKNSALLETSLDLRLSSSTTLSFAYQGQLGMDAKQHSVKANLLVKF</sequence>
<protein>
    <submittedName>
        <fullName evidence="3">Autotransporter domain-containing protein</fullName>
    </submittedName>
</protein>
<comment type="caution">
    <text evidence="3">The sequence shown here is derived from an EMBL/GenBank/DDBJ whole genome shotgun (WGS) entry which is preliminary data.</text>
</comment>